<evidence type="ECO:0000259" key="6">
    <source>
        <dbReference type="Pfam" id="PF01593"/>
    </source>
</evidence>
<dbReference type="InterPro" id="IPR014105">
    <property type="entry name" value="Carotenoid/retinoid_OxRdtase"/>
</dbReference>
<comment type="pathway">
    <text evidence="1 5">Carotenoid biosynthesis.</text>
</comment>
<dbReference type="PROSITE" id="PS00982">
    <property type="entry name" value="PHYTOENE_DH"/>
    <property type="match status" value="1"/>
</dbReference>
<gene>
    <name evidence="7" type="ORF">JT25_002375</name>
</gene>
<dbReference type="SUPFAM" id="SSF51905">
    <property type="entry name" value="FAD/NAD(P)-binding domain"/>
    <property type="match status" value="1"/>
</dbReference>
<dbReference type="InterPro" id="IPR002937">
    <property type="entry name" value="Amino_oxidase"/>
</dbReference>
<evidence type="ECO:0000256" key="4">
    <source>
        <dbReference type="ARBA" id="ARBA00023002"/>
    </source>
</evidence>
<keyword evidence="8" id="KW-1185">Reference proteome</keyword>
<dbReference type="InterPro" id="IPR008150">
    <property type="entry name" value="Phytoene_DH_bac_CS"/>
</dbReference>
<dbReference type="PANTHER" id="PTHR43734:SF1">
    <property type="entry name" value="PHYTOENE DESATURASE"/>
    <property type="match status" value="1"/>
</dbReference>
<comment type="similarity">
    <text evidence="2 5">Belongs to the carotenoid/retinoid oxidoreductase family.</text>
</comment>
<evidence type="ECO:0000256" key="2">
    <source>
        <dbReference type="ARBA" id="ARBA00006046"/>
    </source>
</evidence>
<evidence type="ECO:0000256" key="1">
    <source>
        <dbReference type="ARBA" id="ARBA00004829"/>
    </source>
</evidence>
<dbReference type="NCBIfam" id="TIGR02734">
    <property type="entry name" value="crtI_fam"/>
    <property type="match status" value="1"/>
</dbReference>
<dbReference type="EMBL" id="CP014476">
    <property type="protein sequence ID" value="AMK75344.1"/>
    <property type="molecule type" value="Genomic_DNA"/>
</dbReference>
<accession>A0A140E4M0</accession>
<reference evidence="7 8" key="1">
    <citation type="journal article" date="2015" name="Environ. Microbiol.">
        <title>Methane oxidation coupled to nitrate reduction under hypoxia by the Gammaproteobacterium Methylomonas denitrificans, sp. nov. type strain FJG1.</title>
        <authorList>
            <person name="Kits K.D."/>
            <person name="Klotz M.G."/>
            <person name="Stein L.Y."/>
        </authorList>
    </citation>
    <scope>NUCLEOTIDE SEQUENCE [LARGE SCALE GENOMIC DNA]</scope>
    <source>
        <strain evidence="7 8">FJG1</strain>
    </source>
</reference>
<dbReference type="Pfam" id="PF01593">
    <property type="entry name" value="Amino_oxidase"/>
    <property type="match status" value="1"/>
</dbReference>
<dbReference type="GO" id="GO:0016627">
    <property type="term" value="F:oxidoreductase activity, acting on the CH-CH group of donors"/>
    <property type="evidence" value="ECO:0007669"/>
    <property type="project" value="UniProtKB-ARBA"/>
</dbReference>
<sequence>MPNSKHIIIVGAGPGGLCAGMLLSHRGFKVSIFDKHAEVGGRNRAIKMDGFTFDTGPTFLLMKGVLDEMFELCGRRSEDYMQFMPLSPMYRLLYDDREINVFSDRENMRAELERVFDEGSAGYERFMDNERSRFNRLYPCITRDYSTLASFFSLDLIKALPWLAFPKSVFNNLGQYFDKEKMRLAFCFQSKYLGMSPWECPALFTMLPYLEHEYGIYHVAGGLNRIASAMAQVVTESGGEIHLNAEIQSLIVEDGGVKGVRLQNGEEVRGDEVIVNADFAHAMTHLLEPGTLRKYDHQELEKREYSCSTFMLYLGLDKQYDLPHHTIVFAKDYRTNISNIFSNKTLTEDFSFYVQNASVTDASLAPAGKSALYVLVPMPNNDSGVDWQAHCQQVREQVLDTLGARLGLSDIREHIECEKIITPGTWESDEHVYKGATFSLSHKFSQMLYWRPHNRFEELDNCYLVGGGTHPGSGLPTIYESARISSNLISRKHRVHFKEIQQSAWLKKAKA</sequence>
<dbReference type="PRINTS" id="PR00419">
    <property type="entry name" value="ADXRDTASE"/>
</dbReference>
<protein>
    <submittedName>
        <fullName evidence="7">Phytoene desaturase</fullName>
    </submittedName>
</protein>
<organism evidence="7 8">
    <name type="scientific">Methylomonas denitrificans</name>
    <dbReference type="NCBI Taxonomy" id="1538553"/>
    <lineage>
        <taxon>Bacteria</taxon>
        <taxon>Pseudomonadati</taxon>
        <taxon>Pseudomonadota</taxon>
        <taxon>Gammaproteobacteria</taxon>
        <taxon>Methylococcales</taxon>
        <taxon>Methylococcaceae</taxon>
        <taxon>Methylomonas</taxon>
    </lineage>
</organism>
<evidence type="ECO:0000313" key="8">
    <source>
        <dbReference type="Proteomes" id="UP000030512"/>
    </source>
</evidence>
<dbReference type="KEGG" id="mdn:JT25_002375"/>
<name>A0A140E4M0_9GAMM</name>
<dbReference type="RefSeq" id="WP_036272033.1">
    <property type="nucleotide sequence ID" value="NZ_CP014476.1"/>
</dbReference>
<keyword evidence="4 5" id="KW-0560">Oxidoreductase</keyword>
<dbReference type="InterPro" id="IPR036188">
    <property type="entry name" value="FAD/NAD-bd_sf"/>
</dbReference>
<dbReference type="Proteomes" id="UP000030512">
    <property type="component" value="Chromosome"/>
</dbReference>
<dbReference type="PANTHER" id="PTHR43734">
    <property type="entry name" value="PHYTOENE DESATURASE"/>
    <property type="match status" value="1"/>
</dbReference>
<evidence type="ECO:0000313" key="7">
    <source>
        <dbReference type="EMBL" id="AMK75344.1"/>
    </source>
</evidence>
<dbReference type="Gene3D" id="3.50.50.60">
    <property type="entry name" value="FAD/NAD(P)-binding domain"/>
    <property type="match status" value="2"/>
</dbReference>
<evidence type="ECO:0000256" key="3">
    <source>
        <dbReference type="ARBA" id="ARBA00022746"/>
    </source>
</evidence>
<proteinExistence type="inferred from homology"/>
<evidence type="ECO:0000256" key="5">
    <source>
        <dbReference type="RuleBase" id="RU362075"/>
    </source>
</evidence>
<dbReference type="GO" id="GO:0016117">
    <property type="term" value="P:carotenoid biosynthetic process"/>
    <property type="evidence" value="ECO:0007669"/>
    <property type="project" value="UniProtKB-KW"/>
</dbReference>
<dbReference type="STRING" id="1538553.JT25_002375"/>
<feature type="domain" description="Amine oxidase" evidence="6">
    <location>
        <begin position="15"/>
        <end position="488"/>
    </location>
</feature>
<keyword evidence="3 5" id="KW-0125">Carotenoid biosynthesis</keyword>
<dbReference type="OrthoDB" id="9774675at2"/>
<dbReference type="AlphaFoldDB" id="A0A140E4M0"/>